<feature type="compositionally biased region" description="Basic and acidic residues" evidence="8">
    <location>
        <begin position="587"/>
        <end position="598"/>
    </location>
</feature>
<dbReference type="InterPro" id="IPR016024">
    <property type="entry name" value="ARM-type_fold"/>
</dbReference>
<comment type="similarity">
    <text evidence="1">Belongs to the protein kinase superfamily. NEK Ser/Thr protein kinase family. NIMA subfamily.</text>
</comment>
<dbReference type="InterPro" id="IPR000719">
    <property type="entry name" value="Prot_kinase_dom"/>
</dbReference>
<evidence type="ECO:0000256" key="1">
    <source>
        <dbReference type="ARBA" id="ARBA00010886"/>
    </source>
</evidence>
<dbReference type="GO" id="GO:0005524">
    <property type="term" value="F:ATP binding"/>
    <property type="evidence" value="ECO:0007669"/>
    <property type="project" value="UniProtKB-UniRule"/>
</dbReference>
<evidence type="ECO:0000256" key="8">
    <source>
        <dbReference type="SAM" id="MobiDB-lite"/>
    </source>
</evidence>
<dbReference type="EnsemblMetazoa" id="CLYHEMT010069.1">
    <property type="protein sequence ID" value="CLYHEMP010069.1"/>
    <property type="gene ID" value="CLYHEMG010069"/>
</dbReference>
<dbReference type="Gene3D" id="1.10.510.10">
    <property type="entry name" value="Transferase(Phosphotransferase) domain 1"/>
    <property type="match status" value="1"/>
</dbReference>
<dbReference type="AlphaFoldDB" id="A0A7M5VEI4"/>
<feature type="region of interest" description="Disordered" evidence="8">
    <location>
        <begin position="587"/>
        <end position="729"/>
    </location>
</feature>
<evidence type="ECO:0000256" key="4">
    <source>
        <dbReference type="ARBA" id="ARBA00022777"/>
    </source>
</evidence>
<dbReference type="Proteomes" id="UP000594262">
    <property type="component" value="Unplaced"/>
</dbReference>
<dbReference type="InterPro" id="IPR000225">
    <property type="entry name" value="Armadillo"/>
</dbReference>
<dbReference type="InterPro" id="IPR008266">
    <property type="entry name" value="Tyr_kinase_AS"/>
</dbReference>
<dbReference type="InterPro" id="IPR050660">
    <property type="entry name" value="NEK_Ser/Thr_kinase"/>
</dbReference>
<dbReference type="InterPro" id="IPR011009">
    <property type="entry name" value="Kinase-like_dom_sf"/>
</dbReference>
<dbReference type="OrthoDB" id="248923at2759"/>
<dbReference type="InterPro" id="IPR011989">
    <property type="entry name" value="ARM-like"/>
</dbReference>
<sequence>QTLVLLLSSTSLVIIHLSTFALIALTKSDEAKIAVSELNVVERLLQIIGEFDSTSKQVASTLLRQLCTVQEIKQQIRIYHGVPTLLSLLRSDAMKLLWNILCILVHLAEDTETSNMVRLLGGIPILVSLLQNRQYSYDDEVFDGSSSVRFKNNDVTNLKSAVCAALTQLILNDTNARHLLQANGIYFVALQIFTKKSKEERNHLKSNELQLQKNAFRTLRFMFSMERNRQLFKRIFPPDLFEIFIDVGHYQQELDAYDKLVQIFNQLPDEEIDIIKENVQAVNHNKEPIYHIQQYAVYEHLGSGAFGSVYKVKKKGGQTFLAMKEISTHNTEFGKSARERNTNANGIINECIFVKKQINHVNIVKYHKAFVEGDKLYIIMDLIDGAPLGEHFNALKEKQQMFSEDRLWNIFIQIVLALRYIHKEKSIVHRDLTPNNIMLGEDYKVTITDFGLARQKNSDASKLTSMVGTIVYSCPEVVRGIEYGEKADIWAIGCILYQMACLEPPFFSSNMLSLATKIVEGEYEELPDGLYDPLVSTVIQRCLTVKAEERPDIIEVASLITDLLISHMEKLRMQTFDLERRLEKEKKRLQRHTDDMKNYHMSYNSGSGKQKYDESFSEQESGATSDNQTDSSLPSSARSRQKSLPSNNIKYEESLTPATDDDGGGCRQFKSKPIKIQQRSDQRREIVSSSGSFEEDTEEDDLFKKPSNLPRRLDPHQNNNNRRKFSQNDIRTEAVVDKMMNHVKRTQSCSYIDNLNALEKTPTKHRPTSAQTTLTISPRRVRVIDDPVLQMLTQLHKIIYITQLPPPMKIDATRRTIDQYKRSLFSAPSSALSLKNELKKLLEGSKEHVDIVSPSLEGSGRFNTSLSNLNEQAIDASVTYEELKMDQ</sequence>
<dbReference type="PROSITE" id="PS00109">
    <property type="entry name" value="PROTEIN_KINASE_TYR"/>
    <property type="match status" value="1"/>
</dbReference>
<keyword evidence="2" id="KW-0808">Transferase</keyword>
<evidence type="ECO:0000313" key="10">
    <source>
        <dbReference type="EnsemblMetazoa" id="CLYHEMP010069.1"/>
    </source>
</evidence>
<dbReference type="PANTHER" id="PTHR43671:SF92">
    <property type="entry name" value="SERINE_THREONINE-PROTEIN KINASE NEK10"/>
    <property type="match status" value="1"/>
</dbReference>
<dbReference type="InterPro" id="IPR017441">
    <property type="entry name" value="Protein_kinase_ATP_BS"/>
</dbReference>
<dbReference type="PROSITE" id="PS00107">
    <property type="entry name" value="PROTEIN_KINASE_ATP"/>
    <property type="match status" value="1"/>
</dbReference>
<evidence type="ECO:0000256" key="3">
    <source>
        <dbReference type="ARBA" id="ARBA00022741"/>
    </source>
</evidence>
<feature type="compositionally biased region" description="Polar residues" evidence="8">
    <location>
        <begin position="618"/>
        <end position="649"/>
    </location>
</feature>
<dbReference type="Gene3D" id="3.30.200.20">
    <property type="entry name" value="Phosphorylase Kinase, domain 1"/>
    <property type="match status" value="1"/>
</dbReference>
<keyword evidence="3 7" id="KW-0547">Nucleotide-binding</keyword>
<keyword evidence="4" id="KW-0418">Kinase</keyword>
<dbReference type="PANTHER" id="PTHR43671">
    <property type="entry name" value="SERINE/THREONINE-PROTEIN KINASE NEK"/>
    <property type="match status" value="1"/>
</dbReference>
<dbReference type="GO" id="GO:0004674">
    <property type="term" value="F:protein serine/threonine kinase activity"/>
    <property type="evidence" value="ECO:0007669"/>
    <property type="project" value="TreeGrafter"/>
</dbReference>
<organism evidence="10 11">
    <name type="scientific">Clytia hemisphaerica</name>
    <dbReference type="NCBI Taxonomy" id="252671"/>
    <lineage>
        <taxon>Eukaryota</taxon>
        <taxon>Metazoa</taxon>
        <taxon>Cnidaria</taxon>
        <taxon>Hydrozoa</taxon>
        <taxon>Hydroidolina</taxon>
        <taxon>Leptothecata</taxon>
        <taxon>Obeliida</taxon>
        <taxon>Clytiidae</taxon>
        <taxon>Clytia</taxon>
    </lineage>
</organism>
<evidence type="ECO:0000313" key="11">
    <source>
        <dbReference type="Proteomes" id="UP000594262"/>
    </source>
</evidence>
<name>A0A7M5VEI4_9CNID</name>
<evidence type="ECO:0000259" key="9">
    <source>
        <dbReference type="PROSITE" id="PS50011"/>
    </source>
</evidence>
<reference evidence="10" key="1">
    <citation type="submission" date="2021-01" db="UniProtKB">
        <authorList>
            <consortium name="EnsemblMetazoa"/>
        </authorList>
    </citation>
    <scope>IDENTIFICATION</scope>
</reference>
<dbReference type="Gene3D" id="1.25.10.10">
    <property type="entry name" value="Leucine-rich Repeat Variant"/>
    <property type="match status" value="1"/>
</dbReference>
<evidence type="ECO:0000256" key="6">
    <source>
        <dbReference type="PROSITE-ProRule" id="PRU00259"/>
    </source>
</evidence>
<feature type="binding site" evidence="7">
    <location>
        <position position="324"/>
    </location>
    <ligand>
        <name>ATP</name>
        <dbReference type="ChEBI" id="CHEBI:30616"/>
    </ligand>
</feature>
<evidence type="ECO:0000256" key="2">
    <source>
        <dbReference type="ARBA" id="ARBA00022679"/>
    </source>
</evidence>
<keyword evidence="5 7" id="KW-0067">ATP-binding</keyword>
<proteinExistence type="inferred from homology"/>
<feature type="repeat" description="ARM" evidence="6">
    <location>
        <begin position="121"/>
        <end position="184"/>
    </location>
</feature>
<feature type="domain" description="Protein kinase" evidence="9">
    <location>
        <begin position="295"/>
        <end position="564"/>
    </location>
</feature>
<dbReference type="Pfam" id="PF00069">
    <property type="entry name" value="Pkinase"/>
    <property type="match status" value="1"/>
</dbReference>
<dbReference type="SUPFAM" id="SSF48371">
    <property type="entry name" value="ARM repeat"/>
    <property type="match status" value="1"/>
</dbReference>
<accession>A0A7M5VEI4</accession>
<dbReference type="GO" id="GO:1902749">
    <property type="term" value="P:regulation of cell cycle G2/M phase transition"/>
    <property type="evidence" value="ECO:0007669"/>
    <property type="project" value="TreeGrafter"/>
</dbReference>
<dbReference type="SMART" id="SM00185">
    <property type="entry name" value="ARM"/>
    <property type="match status" value="3"/>
</dbReference>
<protein>
    <recommendedName>
        <fullName evidence="9">Protein kinase domain-containing protein</fullName>
    </recommendedName>
</protein>
<keyword evidence="11" id="KW-1185">Reference proteome</keyword>
<dbReference type="PROSITE" id="PS50176">
    <property type="entry name" value="ARM_REPEAT"/>
    <property type="match status" value="1"/>
</dbReference>
<dbReference type="SUPFAM" id="SSF56112">
    <property type="entry name" value="Protein kinase-like (PK-like)"/>
    <property type="match status" value="1"/>
</dbReference>
<dbReference type="PROSITE" id="PS50011">
    <property type="entry name" value="PROTEIN_KINASE_DOM"/>
    <property type="match status" value="1"/>
</dbReference>
<evidence type="ECO:0000256" key="5">
    <source>
        <dbReference type="ARBA" id="ARBA00022840"/>
    </source>
</evidence>
<evidence type="ECO:0000256" key="7">
    <source>
        <dbReference type="PROSITE-ProRule" id="PRU10141"/>
    </source>
</evidence>